<dbReference type="InterPro" id="IPR036565">
    <property type="entry name" value="Mur-like_cat_sf"/>
</dbReference>
<dbReference type="Gene3D" id="3.40.1190.10">
    <property type="entry name" value="Mur-like, catalytic domain"/>
    <property type="match status" value="1"/>
</dbReference>
<evidence type="ECO:0000259" key="12">
    <source>
        <dbReference type="Pfam" id="PF08245"/>
    </source>
</evidence>
<keyword evidence="3 10" id="KW-0436">Ligase</keyword>
<dbReference type="PANTHER" id="PTHR11136">
    <property type="entry name" value="FOLYLPOLYGLUTAMATE SYNTHASE-RELATED"/>
    <property type="match status" value="1"/>
</dbReference>
<evidence type="ECO:0000256" key="8">
    <source>
        <dbReference type="ARBA" id="ARBA00030592"/>
    </source>
</evidence>
<name>A0ABR8XJJ9_9BACL</name>
<dbReference type="SUPFAM" id="SSF53623">
    <property type="entry name" value="MurD-like peptide ligases, catalytic domain"/>
    <property type="match status" value="1"/>
</dbReference>
<evidence type="ECO:0000256" key="4">
    <source>
        <dbReference type="ARBA" id="ARBA00022723"/>
    </source>
</evidence>
<keyword evidence="6 10" id="KW-0067">ATP-binding</keyword>
<accession>A0ABR8XJJ9</accession>
<evidence type="ECO:0000256" key="9">
    <source>
        <dbReference type="ARBA" id="ARBA00047493"/>
    </source>
</evidence>
<comment type="catalytic activity">
    <reaction evidence="9">
        <text>(6S)-5,6,7,8-tetrahydrofolyl-(gamma-L-Glu)(n) + L-glutamate + ATP = (6S)-5,6,7,8-tetrahydrofolyl-(gamma-L-Glu)(n+1) + ADP + phosphate + H(+)</text>
        <dbReference type="Rhea" id="RHEA:10580"/>
        <dbReference type="Rhea" id="RHEA-COMP:14738"/>
        <dbReference type="Rhea" id="RHEA-COMP:14740"/>
        <dbReference type="ChEBI" id="CHEBI:15378"/>
        <dbReference type="ChEBI" id="CHEBI:29985"/>
        <dbReference type="ChEBI" id="CHEBI:30616"/>
        <dbReference type="ChEBI" id="CHEBI:43474"/>
        <dbReference type="ChEBI" id="CHEBI:141005"/>
        <dbReference type="ChEBI" id="CHEBI:456216"/>
        <dbReference type="EC" id="6.3.2.17"/>
    </reaction>
</comment>
<proteinExistence type="inferred from homology"/>
<dbReference type="Gene3D" id="3.90.190.20">
    <property type="entry name" value="Mur ligase, C-terminal domain"/>
    <property type="match status" value="1"/>
</dbReference>
<protein>
    <recommendedName>
        <fullName evidence="2">tetrahydrofolate synthase</fullName>
        <ecNumber evidence="2">6.3.2.17</ecNumber>
    </recommendedName>
    <alternativeName>
        <fullName evidence="8">Tetrahydrofolylpolyglutamate synthase</fullName>
    </alternativeName>
</protein>
<reference evidence="13 14" key="1">
    <citation type="submission" date="2020-08" db="EMBL/GenBank/DDBJ databases">
        <title>A Genomic Blueprint of the Chicken Gut Microbiome.</title>
        <authorList>
            <person name="Gilroy R."/>
            <person name="Ravi A."/>
            <person name="Getino M."/>
            <person name="Pursley I."/>
            <person name="Horton D.L."/>
            <person name="Alikhan N.-F."/>
            <person name="Baker D."/>
            <person name="Gharbi K."/>
            <person name="Hall N."/>
            <person name="Watson M."/>
            <person name="Adriaenssens E.M."/>
            <person name="Foster-Nyarko E."/>
            <person name="Jarju S."/>
            <person name="Secka A."/>
            <person name="Antonio M."/>
            <person name="Oren A."/>
            <person name="Chaudhuri R."/>
            <person name="La Ragione R.M."/>
            <person name="Hildebrand F."/>
            <person name="Pallen M.J."/>
        </authorList>
    </citation>
    <scope>NUCLEOTIDE SEQUENCE [LARGE SCALE GENOMIC DNA]</scope>
    <source>
        <strain evidence="13 14">Sa1YVA6</strain>
    </source>
</reference>
<dbReference type="NCBIfam" id="TIGR01499">
    <property type="entry name" value="folC"/>
    <property type="match status" value="1"/>
</dbReference>
<dbReference type="PANTHER" id="PTHR11136:SF0">
    <property type="entry name" value="DIHYDROFOLATE SYNTHETASE-RELATED"/>
    <property type="match status" value="1"/>
</dbReference>
<comment type="similarity">
    <text evidence="1 10">Belongs to the folylpolyglutamate synthase family.</text>
</comment>
<comment type="caution">
    <text evidence="13">The sequence shown here is derived from an EMBL/GenBank/DDBJ whole genome shotgun (WGS) entry which is preliminary data.</text>
</comment>
<evidence type="ECO:0000256" key="5">
    <source>
        <dbReference type="ARBA" id="ARBA00022741"/>
    </source>
</evidence>
<dbReference type="InterPro" id="IPR001645">
    <property type="entry name" value="Folylpolyglutamate_synth"/>
</dbReference>
<dbReference type="InterPro" id="IPR018109">
    <property type="entry name" value="Folylpolyglutamate_synth_CS"/>
</dbReference>
<dbReference type="InterPro" id="IPR004101">
    <property type="entry name" value="Mur_ligase_C"/>
</dbReference>
<evidence type="ECO:0000256" key="10">
    <source>
        <dbReference type="PIRNR" id="PIRNR001563"/>
    </source>
</evidence>
<keyword evidence="5 10" id="KW-0547">Nucleotide-binding</keyword>
<dbReference type="InterPro" id="IPR036615">
    <property type="entry name" value="Mur_ligase_C_dom_sf"/>
</dbReference>
<dbReference type="SUPFAM" id="SSF53244">
    <property type="entry name" value="MurD-like peptide ligases, peptide-binding domain"/>
    <property type="match status" value="1"/>
</dbReference>
<evidence type="ECO:0000313" key="13">
    <source>
        <dbReference type="EMBL" id="MBD8032118.1"/>
    </source>
</evidence>
<evidence type="ECO:0000256" key="2">
    <source>
        <dbReference type="ARBA" id="ARBA00013025"/>
    </source>
</evidence>
<evidence type="ECO:0000256" key="3">
    <source>
        <dbReference type="ARBA" id="ARBA00022598"/>
    </source>
</evidence>
<keyword evidence="14" id="KW-1185">Reference proteome</keyword>
<organism evidence="13 14">
    <name type="scientific">Solibacillus merdavium</name>
    <dbReference type="NCBI Taxonomy" id="2762218"/>
    <lineage>
        <taxon>Bacteria</taxon>
        <taxon>Bacillati</taxon>
        <taxon>Bacillota</taxon>
        <taxon>Bacilli</taxon>
        <taxon>Bacillales</taxon>
        <taxon>Caryophanaceae</taxon>
        <taxon>Solibacillus</taxon>
    </lineage>
</organism>
<keyword evidence="4" id="KW-0479">Metal-binding</keyword>
<dbReference type="PROSITE" id="PS01012">
    <property type="entry name" value="FOLYLPOLYGLU_SYNT_2"/>
    <property type="match status" value="1"/>
</dbReference>
<sequence length="418" mass="46343">MIPLLNLYKERWQVESEQTIKPGLAAIESALNILGHPESQLNVVHFAGTNGKGSTLSFLEAVSRAHGLSVGKFMSPCVVDVHDQLQIDGKPITTDQMDRMFQQLAEVGLSGKLTDFELLTVMAFLYFADQKPDLVLIEAGMGGREDSTNVVIPIVSVVPSIALEHTKFLGDTLTSIARHKAGIFKENRPAVIGDMIGNVKDVFVQEAKAKNVALYCYGQHFTVTKTNGSELYENTVYEVKFGNLQRQLLGAHQGHNMSLAITAFMEVAKKFQLELDESKIQLGIKNAVLAGRFEQVLPNIYFDGAHNPASIQSLVSTIKEHFPRKRIEFVVGLLADKDVQSILKLLEEVGDAFYFADIQNERAMKASVIYELSQAENKYIINDALTLLSEPVKADTVRIVTGSLYLLSEIRQEFKNII</sequence>
<dbReference type="Proteomes" id="UP000600565">
    <property type="component" value="Unassembled WGS sequence"/>
</dbReference>
<evidence type="ECO:0000259" key="11">
    <source>
        <dbReference type="Pfam" id="PF02875"/>
    </source>
</evidence>
<dbReference type="EC" id="6.3.2.17" evidence="2"/>
<evidence type="ECO:0000256" key="7">
    <source>
        <dbReference type="ARBA" id="ARBA00022842"/>
    </source>
</evidence>
<keyword evidence="7" id="KW-0460">Magnesium</keyword>
<evidence type="ECO:0000256" key="6">
    <source>
        <dbReference type="ARBA" id="ARBA00022840"/>
    </source>
</evidence>
<dbReference type="RefSeq" id="WP_191702726.1">
    <property type="nucleotide sequence ID" value="NZ_JACSPW010000002.1"/>
</dbReference>
<dbReference type="EMBL" id="JACSPW010000002">
    <property type="protein sequence ID" value="MBD8032118.1"/>
    <property type="molecule type" value="Genomic_DNA"/>
</dbReference>
<dbReference type="PIRSF" id="PIRSF001563">
    <property type="entry name" value="Folylpolyglu_synth"/>
    <property type="match status" value="1"/>
</dbReference>
<dbReference type="InterPro" id="IPR013221">
    <property type="entry name" value="Mur_ligase_cen"/>
</dbReference>
<gene>
    <name evidence="13" type="ORF">H9632_03485</name>
</gene>
<dbReference type="Pfam" id="PF02875">
    <property type="entry name" value="Mur_ligase_C"/>
    <property type="match status" value="1"/>
</dbReference>
<feature type="domain" description="Mur ligase central" evidence="12">
    <location>
        <begin position="47"/>
        <end position="263"/>
    </location>
</feature>
<dbReference type="Pfam" id="PF08245">
    <property type="entry name" value="Mur_ligase_M"/>
    <property type="match status" value="1"/>
</dbReference>
<evidence type="ECO:0000313" key="14">
    <source>
        <dbReference type="Proteomes" id="UP000600565"/>
    </source>
</evidence>
<evidence type="ECO:0000256" key="1">
    <source>
        <dbReference type="ARBA" id="ARBA00008276"/>
    </source>
</evidence>
<feature type="domain" description="Mur ligase C-terminal" evidence="11">
    <location>
        <begin position="291"/>
        <end position="403"/>
    </location>
</feature>